<evidence type="ECO:0000313" key="6">
    <source>
        <dbReference type="EMBL" id="QNE18739.1"/>
    </source>
</evidence>
<feature type="region of interest" description="Disordered" evidence="4">
    <location>
        <begin position="1034"/>
        <end position="1063"/>
    </location>
</feature>
<evidence type="ECO:0000256" key="2">
    <source>
        <dbReference type="ARBA" id="ARBA00022450"/>
    </source>
</evidence>
<gene>
    <name evidence="6" type="ORF">F1D05_13525</name>
</gene>
<feature type="region of interest" description="Disordered" evidence="4">
    <location>
        <begin position="1489"/>
        <end position="1567"/>
    </location>
</feature>
<evidence type="ECO:0000256" key="1">
    <source>
        <dbReference type="ARBA" id="ARBA00001957"/>
    </source>
</evidence>
<reference evidence="6 7" key="2">
    <citation type="journal article" date="2020" name="Microbiol. Resour. Announc.">
        <title>Antarctic desert soil bacteria exhibit high novel natural product potential, evaluated through long-read genome sequencing and comparative genomics.</title>
        <authorList>
            <person name="Benaud N."/>
            <person name="Edwards R.J."/>
            <person name="Amos T.G."/>
            <person name="D'Agostino P.M."/>
            <person name="Gutierrez-Chavez C."/>
            <person name="Montgomery K."/>
            <person name="Nicetic I."/>
            <person name="Ferrari B.C."/>
        </authorList>
    </citation>
    <scope>NUCLEOTIDE SEQUENCE [LARGE SCALE GENOMIC DNA]</scope>
    <source>
        <strain evidence="6 7">SPB151</strain>
    </source>
</reference>
<reference evidence="7" key="1">
    <citation type="submission" date="2019-09" db="EMBL/GenBank/DDBJ databases">
        <title>Antimicrobial potential of Antarctic Bacteria.</title>
        <authorList>
            <person name="Benaud N."/>
            <person name="Edwards R.J."/>
            <person name="Ferrari B.C."/>
        </authorList>
    </citation>
    <scope>NUCLEOTIDE SEQUENCE [LARGE SCALE GENOMIC DNA]</scope>
    <source>
        <strain evidence="7">SPB151</strain>
    </source>
</reference>
<dbReference type="InterPro" id="IPR020806">
    <property type="entry name" value="PKS_PP-bd"/>
</dbReference>
<dbReference type="PROSITE" id="PS50075">
    <property type="entry name" value="CARRIER"/>
    <property type="match status" value="1"/>
</dbReference>
<dbReference type="Pfam" id="PF00550">
    <property type="entry name" value="PP-binding"/>
    <property type="match status" value="1"/>
</dbReference>
<proteinExistence type="predicted"/>
<feature type="region of interest" description="Disordered" evidence="4">
    <location>
        <begin position="216"/>
        <end position="236"/>
    </location>
</feature>
<accession>A0A7G6WXM4</accession>
<protein>
    <submittedName>
        <fullName evidence="6">AMP-binding protein</fullName>
    </submittedName>
</protein>
<dbReference type="InterPro" id="IPR025110">
    <property type="entry name" value="AMP-bd_C"/>
</dbReference>
<dbReference type="CDD" id="cd05930">
    <property type="entry name" value="A_NRPS"/>
    <property type="match status" value="1"/>
</dbReference>
<dbReference type="Gene3D" id="3.30.559.30">
    <property type="entry name" value="Nonribosomal peptide synthetase, condensation domain"/>
    <property type="match status" value="2"/>
</dbReference>
<dbReference type="GO" id="GO:0043041">
    <property type="term" value="P:amino acid activation for nonribosomal peptide biosynthetic process"/>
    <property type="evidence" value="ECO:0007669"/>
    <property type="project" value="TreeGrafter"/>
</dbReference>
<dbReference type="Gene3D" id="3.30.559.10">
    <property type="entry name" value="Chloramphenicol acetyltransferase-like domain"/>
    <property type="match status" value="2"/>
</dbReference>
<evidence type="ECO:0000259" key="5">
    <source>
        <dbReference type="PROSITE" id="PS50075"/>
    </source>
</evidence>
<dbReference type="GO" id="GO:0044550">
    <property type="term" value="P:secondary metabolite biosynthetic process"/>
    <property type="evidence" value="ECO:0007669"/>
    <property type="project" value="TreeGrafter"/>
</dbReference>
<evidence type="ECO:0000256" key="3">
    <source>
        <dbReference type="ARBA" id="ARBA00022553"/>
    </source>
</evidence>
<dbReference type="InterPro" id="IPR009081">
    <property type="entry name" value="PP-bd_ACP"/>
</dbReference>
<dbReference type="SUPFAM" id="SSF47336">
    <property type="entry name" value="ACP-like"/>
    <property type="match status" value="1"/>
</dbReference>
<dbReference type="Proteomes" id="UP000515563">
    <property type="component" value="Chromosome"/>
</dbReference>
<dbReference type="EMBL" id="CP043661">
    <property type="protein sequence ID" value="QNE18739.1"/>
    <property type="molecule type" value="Genomic_DNA"/>
</dbReference>
<keyword evidence="2" id="KW-0596">Phosphopantetheine</keyword>
<dbReference type="Gene3D" id="2.30.38.10">
    <property type="entry name" value="Luciferase, Domain 3"/>
    <property type="match status" value="1"/>
</dbReference>
<dbReference type="InterPro" id="IPR006162">
    <property type="entry name" value="Ppantetheine_attach_site"/>
</dbReference>
<dbReference type="InterPro" id="IPR000873">
    <property type="entry name" value="AMP-dep_synth/lig_dom"/>
</dbReference>
<dbReference type="GO" id="GO:0031177">
    <property type="term" value="F:phosphopantetheine binding"/>
    <property type="evidence" value="ECO:0007669"/>
    <property type="project" value="InterPro"/>
</dbReference>
<name>A0A7G6WXM4_9ACTN</name>
<sequence length="1567" mass="167201">MSADLTTDAIADALAARLAKAKARKPKRVGIPKAASVVLSSAQRRLWFLHQLAPDSAAYTLPVAWRLRGTLDSTRLRSALIAVVETADALRTFYPAVDGMPSAELAEAAALDWREYDDLRGFEDKLRRPFELGRAAPFRASLFRVGADEHVLLLCVHHIAADGWSMGLIADRLSTAYGGGALVAGTQYADVAYWQEQRSADADLAYWREQLASSPRPVQLPTDRPRPAHPSDAGAEHSFQLGEGATAGLRALAAGEQVSTFMCLVGVFQVLCGRQAGVDDVTVAAPVSGRDAVPELRTVVGCLIETVLLRARTTPAQTGRELLREVRNTVLEASEHAAAPFEEVAALLPYPAEGRPPYSVLFSATHVPRVELELSGLRVEPVSISAPATKVDLTMEVADLGGRTISATITYSTELFDPETIERFAGQYLLLLQGLATDPAAPVARLPLLTPAQQTELLAPPAATVAPPTILDGFASTVRRAPDRVAVMSGAASLTYAELDTLSNALAARLRAAGAGPEALVGLSAARTSRYAVGLLGILKSGAAYVPIEPTHPPARQAALLTTAGATLAVDLDALPGIQTIDAIGNQSTPTTELEAGAGAAPEAGAGITPEARVTTGAEAGAGIAPRAAVGFAPEAAVGFAPGRLAYVIFTSGSTGRPKGVAVELGGLAAYVDAFAERLRPEDGASYAVLSTLAADLGHSMVFTALSRGGTLQLIDAELAADPVALGEHFKRNPADYLKIVPSHLAALIGSGECLPRKALVLGGAASPWSLVDTVRRQAPGLRILNHYGPTETTVGVLAHEIPFEGSRSATVPLGTPLAHAAVHILDPHGQPQPVGVWGELAVRGPAVARGYLGDGNAQVVARGYLGDGTAQVVASGYLGDGSAQVVASGYVGDGTAQVSESSGEPVAGARALRSSRDPRLNTPALQTSFDGYYATGDRARWLADGTVEFGGRLDRQTKIRGHRVEPGEIEAVLSTHPAVDAAAVLVADGNLHAYVGSDTEDDLRSWLAERLPDHLVPTTITVLPELPLNANGKVDHAALSPSGPSSDQAGGQRSGSRQLPLTGQTQHRIATVFAELLDIPQPSADADFFELGGHSLLAIRAAARLRRDCGVAIVVRDLFDHRTIVALANHIDGLRRSDGPELVHHEHQSTELSHGQQRYWFLDQVDPGNPVNNLPSAFRLTGALNVDALRAALAAVVERHETLRTAYPSIDGEPQIVVLNAPEIPLHVSDLRGATEEVIRERIDDEFQHGFDLAAGPPLRAALLRTGEVEHLLLLTVHHIASDGWSNAVLLGDLSTAYRGEQLNDVPVTYSDYTQWETEKTYEATKEFWRTELADAPSSLDLPLDHPRPALPSHRGGAVWLDLEAQLTNQLTELSRANDVTLFMTLLAAYQIVLARYSGVEDVVVGTAVAGRDHPDLDRVVGMFVNSLPLRGKPRRELPFLDYLHQVRRTVLDGFEHSAMPFDRLLTTLDVPRDPSRTPVFTSMFVLQNTPPGRPRPARHHGGSRRCRDRGRPDRPLALPHRRGRRSPWRAGVQRRHPRSVHRATPDRLPPHPAHRHRGCTIHEAR</sequence>
<feature type="compositionally biased region" description="Basic residues" evidence="4">
    <location>
        <begin position="1497"/>
        <end position="1510"/>
    </location>
</feature>
<dbReference type="GO" id="GO:0005829">
    <property type="term" value="C:cytosol"/>
    <property type="evidence" value="ECO:0007669"/>
    <property type="project" value="TreeGrafter"/>
</dbReference>
<dbReference type="InterPro" id="IPR001242">
    <property type="entry name" value="Condensation_dom"/>
</dbReference>
<dbReference type="GO" id="GO:0008610">
    <property type="term" value="P:lipid biosynthetic process"/>
    <property type="evidence" value="ECO:0007669"/>
    <property type="project" value="UniProtKB-ARBA"/>
</dbReference>
<dbReference type="Gene3D" id="3.40.50.980">
    <property type="match status" value="2"/>
</dbReference>
<feature type="compositionally biased region" description="Polar residues" evidence="4">
    <location>
        <begin position="1043"/>
        <end position="1063"/>
    </location>
</feature>
<dbReference type="InterPro" id="IPR020845">
    <property type="entry name" value="AMP-binding_CS"/>
</dbReference>
<dbReference type="PANTHER" id="PTHR45527:SF1">
    <property type="entry name" value="FATTY ACID SYNTHASE"/>
    <property type="match status" value="1"/>
</dbReference>
<dbReference type="InterPro" id="IPR045851">
    <property type="entry name" value="AMP-bd_C_sf"/>
</dbReference>
<dbReference type="CDD" id="cd19531">
    <property type="entry name" value="LCL_NRPS-like"/>
    <property type="match status" value="2"/>
</dbReference>
<dbReference type="SUPFAM" id="SSF52777">
    <property type="entry name" value="CoA-dependent acyltransferases"/>
    <property type="match status" value="4"/>
</dbReference>
<dbReference type="PROSITE" id="PS00012">
    <property type="entry name" value="PHOSPHOPANTETHEINE"/>
    <property type="match status" value="1"/>
</dbReference>
<dbReference type="RefSeq" id="WP_246486666.1">
    <property type="nucleotide sequence ID" value="NZ_CP043661.1"/>
</dbReference>
<dbReference type="InterPro" id="IPR023213">
    <property type="entry name" value="CAT-like_dom_sf"/>
</dbReference>
<evidence type="ECO:0000256" key="4">
    <source>
        <dbReference type="SAM" id="MobiDB-lite"/>
    </source>
</evidence>
<organism evidence="6 7">
    <name type="scientific">Kribbella qitaiheensis</name>
    <dbReference type="NCBI Taxonomy" id="1544730"/>
    <lineage>
        <taxon>Bacteria</taxon>
        <taxon>Bacillati</taxon>
        <taxon>Actinomycetota</taxon>
        <taxon>Actinomycetes</taxon>
        <taxon>Propionibacteriales</taxon>
        <taxon>Kribbellaceae</taxon>
        <taxon>Kribbella</taxon>
    </lineage>
</organism>
<dbReference type="KEGG" id="kqi:F1D05_13525"/>
<dbReference type="PANTHER" id="PTHR45527">
    <property type="entry name" value="NONRIBOSOMAL PEPTIDE SYNTHETASE"/>
    <property type="match status" value="1"/>
</dbReference>
<feature type="domain" description="Carrier" evidence="5">
    <location>
        <begin position="1061"/>
        <end position="1136"/>
    </location>
</feature>
<dbReference type="InterPro" id="IPR036736">
    <property type="entry name" value="ACP-like_sf"/>
</dbReference>
<feature type="compositionally biased region" description="Basic residues" evidence="4">
    <location>
        <begin position="1521"/>
        <end position="1543"/>
    </location>
</feature>
<dbReference type="Pfam" id="PF00501">
    <property type="entry name" value="AMP-binding"/>
    <property type="match status" value="1"/>
</dbReference>
<dbReference type="PROSITE" id="PS00455">
    <property type="entry name" value="AMP_BINDING"/>
    <property type="match status" value="1"/>
</dbReference>
<dbReference type="Pfam" id="PF00668">
    <property type="entry name" value="Condensation"/>
    <property type="match status" value="2"/>
</dbReference>
<comment type="cofactor">
    <cofactor evidence="1">
        <name>pantetheine 4'-phosphate</name>
        <dbReference type="ChEBI" id="CHEBI:47942"/>
    </cofactor>
</comment>
<keyword evidence="7" id="KW-1185">Reference proteome</keyword>
<keyword evidence="3" id="KW-0597">Phosphoprotein</keyword>
<dbReference type="SMART" id="SM00823">
    <property type="entry name" value="PKS_PP"/>
    <property type="match status" value="1"/>
</dbReference>
<dbReference type="Pfam" id="PF13193">
    <property type="entry name" value="AMP-binding_C"/>
    <property type="match status" value="1"/>
</dbReference>
<dbReference type="GO" id="GO:0003824">
    <property type="term" value="F:catalytic activity"/>
    <property type="evidence" value="ECO:0007669"/>
    <property type="project" value="InterPro"/>
</dbReference>
<dbReference type="Gene3D" id="1.10.1200.10">
    <property type="entry name" value="ACP-like"/>
    <property type="match status" value="1"/>
</dbReference>
<dbReference type="Gene3D" id="3.30.300.30">
    <property type="match status" value="1"/>
</dbReference>
<dbReference type="SUPFAM" id="SSF56801">
    <property type="entry name" value="Acetyl-CoA synthetase-like"/>
    <property type="match status" value="1"/>
</dbReference>
<evidence type="ECO:0000313" key="7">
    <source>
        <dbReference type="Proteomes" id="UP000515563"/>
    </source>
</evidence>